<feature type="domain" description="Prepilin type IV endopeptidase peptidase" evidence="7">
    <location>
        <begin position="8"/>
        <end position="111"/>
    </location>
</feature>
<dbReference type="Gene3D" id="1.20.120.1220">
    <property type="match status" value="1"/>
</dbReference>
<dbReference type="Pfam" id="PF01478">
    <property type="entry name" value="Peptidase_A24"/>
    <property type="match status" value="1"/>
</dbReference>
<name>A0A246HNC8_STEMA</name>
<keyword evidence="2" id="KW-1003">Cell membrane</keyword>
<dbReference type="OrthoDB" id="5953125at2"/>
<keyword evidence="3 6" id="KW-0812">Transmembrane</keyword>
<dbReference type="GO" id="GO:0004190">
    <property type="term" value="F:aspartic-type endopeptidase activity"/>
    <property type="evidence" value="ECO:0007669"/>
    <property type="project" value="InterPro"/>
</dbReference>
<comment type="subcellular location">
    <subcellularLocation>
        <location evidence="1">Cell membrane</location>
        <topology evidence="1">Multi-pass membrane protein</topology>
    </subcellularLocation>
</comment>
<feature type="transmembrane region" description="Helical" evidence="6">
    <location>
        <begin position="83"/>
        <end position="109"/>
    </location>
</feature>
<evidence type="ECO:0000256" key="1">
    <source>
        <dbReference type="ARBA" id="ARBA00004651"/>
    </source>
</evidence>
<gene>
    <name evidence="8" type="ORF">CEE60_07865</name>
</gene>
<evidence type="ECO:0000256" key="5">
    <source>
        <dbReference type="ARBA" id="ARBA00023136"/>
    </source>
</evidence>
<feature type="transmembrane region" description="Helical" evidence="6">
    <location>
        <begin position="57"/>
        <end position="77"/>
    </location>
</feature>
<evidence type="ECO:0000259" key="7">
    <source>
        <dbReference type="Pfam" id="PF01478"/>
    </source>
</evidence>
<evidence type="ECO:0000256" key="3">
    <source>
        <dbReference type="ARBA" id="ARBA00022692"/>
    </source>
</evidence>
<proteinExistence type="predicted"/>
<dbReference type="InterPro" id="IPR052218">
    <property type="entry name" value="Preflagellin_Peptidase"/>
</dbReference>
<evidence type="ECO:0000256" key="6">
    <source>
        <dbReference type="SAM" id="Phobius"/>
    </source>
</evidence>
<organism evidence="8 9">
    <name type="scientific">Stenotrophomonas maltophilia</name>
    <name type="common">Pseudomonas maltophilia</name>
    <name type="synonym">Xanthomonas maltophilia</name>
    <dbReference type="NCBI Taxonomy" id="40324"/>
    <lineage>
        <taxon>Bacteria</taxon>
        <taxon>Pseudomonadati</taxon>
        <taxon>Pseudomonadota</taxon>
        <taxon>Gammaproteobacteria</taxon>
        <taxon>Lysobacterales</taxon>
        <taxon>Lysobacteraceae</taxon>
        <taxon>Stenotrophomonas</taxon>
        <taxon>Stenotrophomonas maltophilia group</taxon>
    </lineage>
</organism>
<dbReference type="Proteomes" id="UP000198157">
    <property type="component" value="Unassembled WGS sequence"/>
</dbReference>
<dbReference type="PANTHER" id="PTHR36506:SF1">
    <property type="entry name" value="PREFLAGELLIN PEPTIDASE"/>
    <property type="match status" value="1"/>
</dbReference>
<accession>A0A246HNC8</accession>
<evidence type="ECO:0000256" key="2">
    <source>
        <dbReference type="ARBA" id="ARBA00022475"/>
    </source>
</evidence>
<protein>
    <submittedName>
        <fullName evidence="8">Prepilin peptidase</fullName>
    </submittedName>
</protein>
<keyword evidence="5 6" id="KW-0472">Membrane</keyword>
<keyword evidence="4 6" id="KW-1133">Transmembrane helix</keyword>
<dbReference type="EMBL" id="NIVS01000019">
    <property type="protein sequence ID" value="OWQ54308.1"/>
    <property type="molecule type" value="Genomic_DNA"/>
</dbReference>
<feature type="transmembrane region" description="Helical" evidence="6">
    <location>
        <begin position="25"/>
        <end position="45"/>
    </location>
</feature>
<dbReference type="AlphaFoldDB" id="A0A246HNC8"/>
<dbReference type="InterPro" id="IPR000045">
    <property type="entry name" value="Prepilin_IV_endopep_pep"/>
</dbReference>
<sequence length="181" mass="19289">MELLPLVALLLGVQVAIHDLYARRVSNRGLLLATGVALVALAWQWMMAGRGFPGTHLLGFALGLLSLLPFYAIGWMGAGDVKYFAVLGLLLGAAPLLPIWIIASLLAGAHAMCVIVARRIVPALSHGALSTDSSGPVSRRLQPVVAQWRHARQGRVGIPYAAYLALASLWWVLQQHFGGAA</sequence>
<reference evidence="8 9" key="1">
    <citation type="submission" date="2017-06" db="EMBL/GenBank/DDBJ databases">
        <authorList>
            <person name="Kim H.J."/>
            <person name="Triplett B.A."/>
        </authorList>
    </citation>
    <scope>NUCLEOTIDE SEQUENCE [LARGE SCALE GENOMIC DNA]</scope>
    <source>
        <strain evidence="8 9">13146</strain>
    </source>
</reference>
<evidence type="ECO:0000256" key="4">
    <source>
        <dbReference type="ARBA" id="ARBA00022989"/>
    </source>
</evidence>
<evidence type="ECO:0000313" key="9">
    <source>
        <dbReference type="Proteomes" id="UP000198157"/>
    </source>
</evidence>
<feature type="transmembrane region" description="Helical" evidence="6">
    <location>
        <begin position="156"/>
        <end position="173"/>
    </location>
</feature>
<evidence type="ECO:0000313" key="8">
    <source>
        <dbReference type="EMBL" id="OWQ54308.1"/>
    </source>
</evidence>
<dbReference type="GO" id="GO:0005886">
    <property type="term" value="C:plasma membrane"/>
    <property type="evidence" value="ECO:0007669"/>
    <property type="project" value="UniProtKB-SubCell"/>
</dbReference>
<comment type="caution">
    <text evidence="8">The sequence shown here is derived from an EMBL/GenBank/DDBJ whole genome shotgun (WGS) entry which is preliminary data.</text>
</comment>
<dbReference type="PANTHER" id="PTHR36506">
    <property type="entry name" value="PREFLAGELLIN PEPTIDASE"/>
    <property type="match status" value="1"/>
</dbReference>